<dbReference type="EMBL" id="JOKZ01000317">
    <property type="protein sequence ID" value="KKO99542.1"/>
    <property type="molecule type" value="Genomic_DNA"/>
</dbReference>
<dbReference type="OrthoDB" id="4880172at2759"/>
<gene>
    <name evidence="1" type="ORF">THAR02_08351</name>
</gene>
<dbReference type="OMA" id="HDETTIV"/>
<sequence>MLPTTIQGPPPEVYEMWDFLFPGRYPPPLDVIITHEKKLERKEVMDEIQPLLLRLRGKWTEELNADIEATLTPQKLRVMDADAKALFSAWIHQQEDQKYVEWLKEAEGDMTSITHDETTIVNGGDYWGSTLLMRGVLSDLRVIVETFSLAPEQKALLERGLAMLREFIDCVEWHNDREIKLPVMDRETLQFVLAGKHHGNVPFPKLP</sequence>
<protein>
    <submittedName>
        <fullName evidence="1">Uncharacterized protein</fullName>
    </submittedName>
</protein>
<accession>A0A0F9XG48</accession>
<dbReference type="Proteomes" id="UP000034112">
    <property type="component" value="Unassembled WGS sequence"/>
</dbReference>
<dbReference type="AlphaFoldDB" id="A0A0F9XG48"/>
<evidence type="ECO:0000313" key="2">
    <source>
        <dbReference type="Proteomes" id="UP000034112"/>
    </source>
</evidence>
<organism evidence="1 2">
    <name type="scientific">Trichoderma harzianum</name>
    <name type="common">Hypocrea lixii</name>
    <dbReference type="NCBI Taxonomy" id="5544"/>
    <lineage>
        <taxon>Eukaryota</taxon>
        <taxon>Fungi</taxon>
        <taxon>Dikarya</taxon>
        <taxon>Ascomycota</taxon>
        <taxon>Pezizomycotina</taxon>
        <taxon>Sordariomycetes</taxon>
        <taxon>Hypocreomycetidae</taxon>
        <taxon>Hypocreales</taxon>
        <taxon>Hypocreaceae</taxon>
        <taxon>Trichoderma</taxon>
    </lineage>
</organism>
<evidence type="ECO:0000313" key="1">
    <source>
        <dbReference type="EMBL" id="KKO99542.1"/>
    </source>
</evidence>
<comment type="caution">
    <text evidence="1">The sequence shown here is derived from an EMBL/GenBank/DDBJ whole genome shotgun (WGS) entry which is preliminary data.</text>
</comment>
<name>A0A0F9XG48_TRIHA</name>
<reference evidence="2" key="1">
    <citation type="journal article" date="2015" name="Genome Announc.">
        <title>Draft whole-genome sequence of the biocontrol agent Trichoderma harzianum T6776.</title>
        <authorList>
            <person name="Baroncelli R."/>
            <person name="Piaggeschi G."/>
            <person name="Fiorini L."/>
            <person name="Bertolini E."/>
            <person name="Zapparata A."/>
            <person name="Pe M.E."/>
            <person name="Sarrocco S."/>
            <person name="Vannacci G."/>
        </authorList>
    </citation>
    <scope>NUCLEOTIDE SEQUENCE [LARGE SCALE GENOMIC DNA]</scope>
    <source>
        <strain evidence="2">T6776</strain>
    </source>
</reference>
<proteinExistence type="predicted"/>